<feature type="domain" description="FAD linked oxidase N-terminal" evidence="6">
    <location>
        <begin position="52"/>
        <end position="92"/>
    </location>
</feature>
<dbReference type="Pfam" id="PF01565">
    <property type="entry name" value="FAD_binding_4"/>
    <property type="match status" value="1"/>
</dbReference>
<comment type="similarity">
    <text evidence="2">Belongs to the oxygen-dependent FAD-linked oxidoreductase family.</text>
</comment>
<dbReference type="InterPro" id="IPR006094">
    <property type="entry name" value="Oxid_FAD_bind_N"/>
</dbReference>
<keyword evidence="3" id="KW-0285">Flavoprotein</keyword>
<dbReference type="GO" id="GO:0016491">
    <property type="term" value="F:oxidoreductase activity"/>
    <property type="evidence" value="ECO:0007669"/>
    <property type="project" value="UniProtKB-KW"/>
</dbReference>
<evidence type="ECO:0000256" key="3">
    <source>
        <dbReference type="ARBA" id="ARBA00022630"/>
    </source>
</evidence>
<dbReference type="Proteomes" id="UP001056384">
    <property type="component" value="Chromosome 12"/>
</dbReference>
<dbReference type="AlphaFoldDB" id="A0A9Q9B9V8"/>
<dbReference type="PANTHER" id="PTHR42973">
    <property type="entry name" value="BINDING OXIDOREDUCTASE, PUTATIVE (AFU_ORTHOLOGUE AFUA_1G17690)-RELATED"/>
    <property type="match status" value="1"/>
</dbReference>
<dbReference type="PANTHER" id="PTHR42973:SF39">
    <property type="entry name" value="FAD-BINDING PCMH-TYPE DOMAIN-CONTAINING PROTEIN"/>
    <property type="match status" value="1"/>
</dbReference>
<dbReference type="SUPFAM" id="SSF56176">
    <property type="entry name" value="FAD-binding/transporter-associated domain-like"/>
    <property type="match status" value="1"/>
</dbReference>
<organism evidence="7 8">
    <name type="scientific">Septoria linicola</name>
    <dbReference type="NCBI Taxonomy" id="215465"/>
    <lineage>
        <taxon>Eukaryota</taxon>
        <taxon>Fungi</taxon>
        <taxon>Dikarya</taxon>
        <taxon>Ascomycota</taxon>
        <taxon>Pezizomycotina</taxon>
        <taxon>Dothideomycetes</taxon>
        <taxon>Dothideomycetidae</taxon>
        <taxon>Mycosphaerellales</taxon>
        <taxon>Mycosphaerellaceae</taxon>
        <taxon>Septoria</taxon>
    </lineage>
</organism>
<evidence type="ECO:0000313" key="7">
    <source>
        <dbReference type="EMBL" id="USW59021.1"/>
    </source>
</evidence>
<gene>
    <name evidence="7" type="ORF">Slin15195_G123400</name>
</gene>
<reference evidence="7" key="1">
    <citation type="submission" date="2022-06" db="EMBL/GenBank/DDBJ databases">
        <title>Complete genome sequences of two strains of the flax pathogen Septoria linicola.</title>
        <authorList>
            <person name="Lapalu N."/>
            <person name="Simon A."/>
            <person name="Demenou B."/>
            <person name="Paumier D."/>
            <person name="Guillot M.-P."/>
            <person name="Gout L."/>
            <person name="Valade R."/>
        </authorList>
    </citation>
    <scope>NUCLEOTIDE SEQUENCE</scope>
    <source>
        <strain evidence="7">SE15195</strain>
    </source>
</reference>
<evidence type="ECO:0000256" key="2">
    <source>
        <dbReference type="ARBA" id="ARBA00005466"/>
    </source>
</evidence>
<name>A0A9Q9B9V8_9PEZI</name>
<proteinExistence type="inferred from homology"/>
<evidence type="ECO:0000256" key="5">
    <source>
        <dbReference type="ARBA" id="ARBA00023002"/>
    </source>
</evidence>
<dbReference type="GO" id="GO:0050660">
    <property type="term" value="F:flavin adenine dinucleotide binding"/>
    <property type="evidence" value="ECO:0007669"/>
    <property type="project" value="InterPro"/>
</dbReference>
<accession>A0A9Q9B9V8</accession>
<dbReference type="Gene3D" id="3.30.465.10">
    <property type="match status" value="1"/>
</dbReference>
<comment type="cofactor">
    <cofactor evidence="1">
        <name>FAD</name>
        <dbReference type="ChEBI" id="CHEBI:57692"/>
    </cofactor>
</comment>
<dbReference type="InterPro" id="IPR050416">
    <property type="entry name" value="FAD-linked_Oxidoreductase"/>
</dbReference>
<evidence type="ECO:0000313" key="8">
    <source>
        <dbReference type="Proteomes" id="UP001056384"/>
    </source>
</evidence>
<dbReference type="InterPro" id="IPR036318">
    <property type="entry name" value="FAD-bd_PCMH-like_sf"/>
</dbReference>
<dbReference type="EMBL" id="CP099429">
    <property type="protein sequence ID" value="USW59021.1"/>
    <property type="molecule type" value="Genomic_DNA"/>
</dbReference>
<dbReference type="Gene3D" id="3.30.43.10">
    <property type="entry name" value="Uridine Diphospho-n-acetylenolpyruvylglucosamine Reductase, domain 2"/>
    <property type="match status" value="1"/>
</dbReference>
<sequence>MTNKRSVTSGDVEALRVALSHTGAHVFSLSDDGYAATIERWSRAAEKPAGVSVQPTTPEAVAIVVRYATDNGIDIAVKGGGHSTAEASSTDGESTSTLPVCAMGTVADTGVGGLTLGGGYGHLSGKYGLVIDNLVSITSVLAMVELSKQANLSTLICFGV</sequence>
<dbReference type="InterPro" id="IPR016167">
    <property type="entry name" value="FAD-bd_PCMH_sub1"/>
</dbReference>
<evidence type="ECO:0000256" key="1">
    <source>
        <dbReference type="ARBA" id="ARBA00001974"/>
    </source>
</evidence>
<keyword evidence="8" id="KW-1185">Reference proteome</keyword>
<keyword evidence="4" id="KW-0274">FAD</keyword>
<evidence type="ECO:0000256" key="4">
    <source>
        <dbReference type="ARBA" id="ARBA00022827"/>
    </source>
</evidence>
<dbReference type="InterPro" id="IPR016169">
    <property type="entry name" value="FAD-bd_PCMH_sub2"/>
</dbReference>
<protein>
    <submittedName>
        <fullName evidence="7">FAD linked oxidase, FAD-binding, type PCMH, subdomain 1</fullName>
    </submittedName>
</protein>
<evidence type="ECO:0000259" key="6">
    <source>
        <dbReference type="Pfam" id="PF01565"/>
    </source>
</evidence>
<keyword evidence="5" id="KW-0560">Oxidoreductase</keyword>